<dbReference type="Proteomes" id="UP000011131">
    <property type="component" value="Chromosome"/>
</dbReference>
<dbReference type="SUPFAM" id="SSF53597">
    <property type="entry name" value="Dihydrofolate reductase-like"/>
    <property type="match status" value="1"/>
</dbReference>
<evidence type="ECO:0000259" key="1">
    <source>
        <dbReference type="Pfam" id="PF01872"/>
    </source>
</evidence>
<evidence type="ECO:0000313" key="3">
    <source>
        <dbReference type="Proteomes" id="UP000011131"/>
    </source>
</evidence>
<dbReference type="AlphaFoldDB" id="L7U5E9"/>
<dbReference type="KEGG" id="msd:MYSTI_02014"/>
<accession>L7U5E9</accession>
<evidence type="ECO:0000313" key="2">
    <source>
        <dbReference type="EMBL" id="AGC43343.1"/>
    </source>
</evidence>
<dbReference type="HOGENOM" id="CLU_043966_1_2_7"/>
<sequence>MGPYPFAGLVRLQGMDPRTPEPSPRRLFVSLIVSLDGYIEGPNHELDWFLDGDPQFEQYCDEMLDSVGVALYGRRSYELMVSYWPDAEKNPRTERDLAFAQKMNALPKVVLSRTLEHATWRNTRIIKDDVLEHLTALKREPGKPLVAWAGAGLVGTLTRLGLVDEYRLIVHPVLLGGGTPWFRDIPGTHKLNLVRTTQLGKGLTVLCYEPVRS</sequence>
<name>L7U5E9_MYXSD</name>
<feature type="domain" description="Bacterial bifunctional deaminase-reductase C-terminal" evidence="1">
    <location>
        <begin position="27"/>
        <end position="204"/>
    </location>
</feature>
<dbReference type="GO" id="GO:0009231">
    <property type="term" value="P:riboflavin biosynthetic process"/>
    <property type="evidence" value="ECO:0007669"/>
    <property type="project" value="InterPro"/>
</dbReference>
<proteinExistence type="predicted"/>
<protein>
    <submittedName>
        <fullName evidence="2">Bifunctional deaminase-reductase domain-containing protein</fullName>
    </submittedName>
</protein>
<dbReference type="PANTHER" id="PTHR38011:SF11">
    <property type="entry name" value="2,5-DIAMINO-6-RIBOSYLAMINO-4(3H)-PYRIMIDINONE 5'-PHOSPHATE REDUCTASE"/>
    <property type="match status" value="1"/>
</dbReference>
<dbReference type="InterPro" id="IPR024072">
    <property type="entry name" value="DHFR-like_dom_sf"/>
</dbReference>
<dbReference type="eggNOG" id="COG0262">
    <property type="taxonomic scope" value="Bacteria"/>
</dbReference>
<reference evidence="2 3" key="1">
    <citation type="journal article" date="2013" name="Genome Announc.">
        <title>Complete genome sequence of Myxococcus stipitatus strain DSM 14675, a fruiting myxobacterium.</title>
        <authorList>
            <person name="Huntley S."/>
            <person name="Kneip S."/>
            <person name="Treuner-Lange A."/>
            <person name="Sogaard-Andersen L."/>
        </authorList>
    </citation>
    <scope>NUCLEOTIDE SEQUENCE [LARGE SCALE GENOMIC DNA]</scope>
    <source>
        <strain evidence="3">DSM 14675 / JCM 12634 / Mx s8</strain>
    </source>
</reference>
<gene>
    <name evidence="2" type="ordered locus">MYSTI_02014</name>
</gene>
<dbReference type="InterPro" id="IPR050765">
    <property type="entry name" value="Riboflavin_Biosynth_HTPR"/>
</dbReference>
<dbReference type="PATRIC" id="fig|1278073.3.peg.2051"/>
<dbReference type="InterPro" id="IPR002734">
    <property type="entry name" value="RibDG_C"/>
</dbReference>
<organism evidence="2 3">
    <name type="scientific">Myxococcus stipitatus (strain DSM 14675 / JCM 12634 / Mx s8)</name>
    <dbReference type="NCBI Taxonomy" id="1278073"/>
    <lineage>
        <taxon>Bacteria</taxon>
        <taxon>Pseudomonadati</taxon>
        <taxon>Myxococcota</taxon>
        <taxon>Myxococcia</taxon>
        <taxon>Myxococcales</taxon>
        <taxon>Cystobacterineae</taxon>
        <taxon>Myxococcaceae</taxon>
        <taxon>Myxococcus</taxon>
    </lineage>
</organism>
<dbReference type="PANTHER" id="PTHR38011">
    <property type="entry name" value="DIHYDROFOLATE REDUCTASE FAMILY PROTEIN (AFU_ORTHOLOGUE AFUA_8G06820)"/>
    <property type="match status" value="1"/>
</dbReference>
<dbReference type="STRING" id="1278073.MYSTI_02014"/>
<dbReference type="GO" id="GO:0008703">
    <property type="term" value="F:5-amino-6-(5-phosphoribosylamino)uracil reductase activity"/>
    <property type="evidence" value="ECO:0007669"/>
    <property type="project" value="InterPro"/>
</dbReference>
<dbReference type="EMBL" id="CP004025">
    <property type="protein sequence ID" value="AGC43343.1"/>
    <property type="molecule type" value="Genomic_DNA"/>
</dbReference>
<dbReference type="Gene3D" id="3.40.430.10">
    <property type="entry name" value="Dihydrofolate Reductase, subunit A"/>
    <property type="match status" value="1"/>
</dbReference>
<keyword evidence="3" id="KW-1185">Reference proteome</keyword>
<dbReference type="Pfam" id="PF01872">
    <property type="entry name" value="RibD_C"/>
    <property type="match status" value="1"/>
</dbReference>